<organism evidence="1 2">
    <name type="scientific">Sphaerodactylus townsendi</name>
    <dbReference type="NCBI Taxonomy" id="933632"/>
    <lineage>
        <taxon>Eukaryota</taxon>
        <taxon>Metazoa</taxon>
        <taxon>Chordata</taxon>
        <taxon>Craniata</taxon>
        <taxon>Vertebrata</taxon>
        <taxon>Euteleostomi</taxon>
        <taxon>Lepidosauria</taxon>
        <taxon>Squamata</taxon>
        <taxon>Bifurcata</taxon>
        <taxon>Gekkota</taxon>
        <taxon>Sphaerodactylidae</taxon>
        <taxon>Sphaerodactylus</taxon>
    </lineage>
</organism>
<comment type="caution">
    <text evidence="1">The sequence shown here is derived from an EMBL/GenBank/DDBJ whole genome shotgun (WGS) entry which is preliminary data.</text>
</comment>
<accession>A0ACB8EL80</accession>
<dbReference type="Proteomes" id="UP000827872">
    <property type="component" value="Linkage Group LG03"/>
</dbReference>
<evidence type="ECO:0000313" key="1">
    <source>
        <dbReference type="EMBL" id="KAH7993389.1"/>
    </source>
</evidence>
<evidence type="ECO:0000313" key="2">
    <source>
        <dbReference type="Proteomes" id="UP000827872"/>
    </source>
</evidence>
<dbReference type="EMBL" id="CM037616">
    <property type="protein sequence ID" value="KAH7993389.1"/>
    <property type="molecule type" value="Genomic_DNA"/>
</dbReference>
<sequence>MVQWLGSQTRDQERSRFNPHGVPPALAGIEETLVETPRTPIRIQQRGYSDTERPAGRHIERADAVDTSHRPGLQKTRMSWPSSFHGTTSSGGGGTKR</sequence>
<proteinExistence type="predicted"/>
<protein>
    <submittedName>
        <fullName evidence="1">cAMP-specific 3',5'-cyclic phosphodiesterase 4A</fullName>
    </submittedName>
</protein>
<name>A0ACB8EL80_9SAUR</name>
<gene>
    <name evidence="1" type="primary">PDE4A_1</name>
    <name evidence="1" type="ORF">K3G42_030849</name>
</gene>
<reference evidence="1" key="1">
    <citation type="submission" date="2021-08" db="EMBL/GenBank/DDBJ databases">
        <title>The first chromosome-level gecko genome reveals the dynamic sex chromosomes of Neotropical dwarf geckos (Sphaerodactylidae: Sphaerodactylus).</title>
        <authorList>
            <person name="Pinto B.J."/>
            <person name="Keating S.E."/>
            <person name="Gamble T."/>
        </authorList>
    </citation>
    <scope>NUCLEOTIDE SEQUENCE</scope>
    <source>
        <strain evidence="1">TG3544</strain>
    </source>
</reference>
<keyword evidence="2" id="KW-1185">Reference proteome</keyword>